<comment type="pathway">
    <text evidence="1">Carbohydrate acid metabolism.</text>
</comment>
<evidence type="ECO:0000313" key="7">
    <source>
        <dbReference type="Proteomes" id="UP001318860"/>
    </source>
</evidence>
<accession>A0ABR0XIL3</accession>
<keyword evidence="5" id="KW-0119">Carbohydrate metabolism</keyword>
<keyword evidence="7" id="KW-1185">Reference proteome</keyword>
<organism evidence="6 7">
    <name type="scientific">Rehmannia glutinosa</name>
    <name type="common">Chinese foxglove</name>
    <dbReference type="NCBI Taxonomy" id="99300"/>
    <lineage>
        <taxon>Eukaryota</taxon>
        <taxon>Viridiplantae</taxon>
        <taxon>Streptophyta</taxon>
        <taxon>Embryophyta</taxon>
        <taxon>Tracheophyta</taxon>
        <taxon>Spermatophyta</taxon>
        <taxon>Magnoliopsida</taxon>
        <taxon>eudicotyledons</taxon>
        <taxon>Gunneridae</taxon>
        <taxon>Pentapetalae</taxon>
        <taxon>asterids</taxon>
        <taxon>lamiids</taxon>
        <taxon>Lamiales</taxon>
        <taxon>Orobanchaceae</taxon>
        <taxon>Rehmannieae</taxon>
        <taxon>Rehmannia</taxon>
    </lineage>
</organism>
<evidence type="ECO:0000313" key="6">
    <source>
        <dbReference type="EMBL" id="KAK6159012.1"/>
    </source>
</evidence>
<dbReference type="PANTHER" id="PTHR30246:SF1">
    <property type="entry name" value="2-DEHYDRO-3-DEOXY-6-PHOSPHOGALACTONATE ALDOLASE-RELATED"/>
    <property type="match status" value="1"/>
</dbReference>
<name>A0ABR0XIL3_REHGL</name>
<evidence type="ECO:0000256" key="5">
    <source>
        <dbReference type="ARBA" id="ARBA00023277"/>
    </source>
</evidence>
<dbReference type="InterPro" id="IPR000887">
    <property type="entry name" value="Aldlse_KDPG_KHG"/>
</dbReference>
<comment type="similarity">
    <text evidence="2">Belongs to the KHG/KDPG aldolase family.</text>
</comment>
<sequence>MTTAITNSVSFSSSRIKHFTPLASPHSYCKPFSSNLCCKNSRKNSVDVYPNDVANRVLMDIQNSGIIACLRAQSAEVAIEAARAALRGGVSVIHPGISISQYYFLVSQTQALQCLVQEYPSASIGVGTVLDREDAKDALKLGAKFLMSPATVKEILDDVAECQALYIPGVTTPTEILFASNAGAKIIKVYPVSALGGVEYIAALKKPFPHIPMVASQGITLDSVGQYIARGASAVVLSDAIFDKNAMGERNFLLINQLACSAAFKGNEALIHTDVLFCSERLILHGSLDGELVPNPVKFTE</sequence>
<comment type="caution">
    <text evidence="6">The sequence shown here is derived from an EMBL/GenBank/DDBJ whole genome shotgun (WGS) entry which is preliminary data.</text>
</comment>
<evidence type="ECO:0000256" key="3">
    <source>
        <dbReference type="ARBA" id="ARBA00011233"/>
    </source>
</evidence>
<evidence type="ECO:0000256" key="1">
    <source>
        <dbReference type="ARBA" id="ARBA00004761"/>
    </source>
</evidence>
<evidence type="ECO:0000256" key="2">
    <source>
        <dbReference type="ARBA" id="ARBA00006906"/>
    </source>
</evidence>
<keyword evidence="4" id="KW-0456">Lyase</keyword>
<gene>
    <name evidence="6" type="ORF">DH2020_006326</name>
</gene>
<dbReference type="CDD" id="cd00452">
    <property type="entry name" value="KDPG_aldolase"/>
    <property type="match status" value="1"/>
</dbReference>
<evidence type="ECO:0008006" key="8">
    <source>
        <dbReference type="Google" id="ProtNLM"/>
    </source>
</evidence>
<dbReference type="Proteomes" id="UP001318860">
    <property type="component" value="Unassembled WGS sequence"/>
</dbReference>
<evidence type="ECO:0000256" key="4">
    <source>
        <dbReference type="ARBA" id="ARBA00023239"/>
    </source>
</evidence>
<dbReference type="PANTHER" id="PTHR30246">
    <property type="entry name" value="2-KETO-3-DEOXY-6-PHOSPHOGLUCONATE ALDOLASE"/>
    <property type="match status" value="1"/>
</dbReference>
<protein>
    <recommendedName>
        <fullName evidence="8">KHG/KDPG aldolase</fullName>
    </recommendedName>
</protein>
<comment type="subunit">
    <text evidence="3">Homotrimer.</text>
</comment>
<dbReference type="SUPFAM" id="SSF51569">
    <property type="entry name" value="Aldolase"/>
    <property type="match status" value="1"/>
</dbReference>
<dbReference type="Gene3D" id="3.20.20.70">
    <property type="entry name" value="Aldolase class I"/>
    <property type="match status" value="1"/>
</dbReference>
<dbReference type="Pfam" id="PF01081">
    <property type="entry name" value="Aldolase"/>
    <property type="match status" value="1"/>
</dbReference>
<proteinExistence type="inferred from homology"/>
<dbReference type="EMBL" id="JABTTQ020000004">
    <property type="protein sequence ID" value="KAK6159012.1"/>
    <property type="molecule type" value="Genomic_DNA"/>
</dbReference>
<dbReference type="InterPro" id="IPR013785">
    <property type="entry name" value="Aldolase_TIM"/>
</dbReference>
<reference evidence="6 7" key="1">
    <citation type="journal article" date="2021" name="Comput. Struct. Biotechnol. J.">
        <title>De novo genome assembly of the potent medicinal plant Rehmannia glutinosa using nanopore technology.</title>
        <authorList>
            <person name="Ma L."/>
            <person name="Dong C."/>
            <person name="Song C."/>
            <person name="Wang X."/>
            <person name="Zheng X."/>
            <person name="Niu Y."/>
            <person name="Chen S."/>
            <person name="Feng W."/>
        </authorList>
    </citation>
    <scope>NUCLEOTIDE SEQUENCE [LARGE SCALE GENOMIC DNA]</scope>
    <source>
        <strain evidence="6">DH-2019</strain>
    </source>
</reference>